<organism evidence="2 3">
    <name type="scientific">Gossypium tomentosum</name>
    <name type="common">Hawaiian cotton</name>
    <name type="synonym">Gossypium sandvicense</name>
    <dbReference type="NCBI Taxonomy" id="34277"/>
    <lineage>
        <taxon>Eukaryota</taxon>
        <taxon>Viridiplantae</taxon>
        <taxon>Streptophyta</taxon>
        <taxon>Embryophyta</taxon>
        <taxon>Tracheophyta</taxon>
        <taxon>Spermatophyta</taxon>
        <taxon>Magnoliopsida</taxon>
        <taxon>eudicotyledons</taxon>
        <taxon>Gunneridae</taxon>
        <taxon>Pentapetalae</taxon>
        <taxon>rosids</taxon>
        <taxon>malvids</taxon>
        <taxon>Malvales</taxon>
        <taxon>Malvaceae</taxon>
        <taxon>Malvoideae</taxon>
        <taxon>Gossypium</taxon>
    </lineage>
</organism>
<protein>
    <submittedName>
        <fullName evidence="2">Uncharacterized protein</fullName>
    </submittedName>
</protein>
<evidence type="ECO:0000256" key="1">
    <source>
        <dbReference type="SAM" id="MobiDB-lite"/>
    </source>
</evidence>
<accession>A0A5D2HY88</accession>
<sequence>MDGGRRSTKRGVSAWLRSTHEGQTTLARKPIEKDSQIHLSRPISTTERFPTTRPMAFQVSDAWRSGSGAYGGGRWRQRLGAGMRRLGRSGRG</sequence>
<dbReference type="Proteomes" id="UP000322667">
    <property type="component" value="Chromosome D13"/>
</dbReference>
<feature type="region of interest" description="Disordered" evidence="1">
    <location>
        <begin position="1"/>
        <end position="23"/>
    </location>
</feature>
<evidence type="ECO:0000313" key="2">
    <source>
        <dbReference type="EMBL" id="TYH35187.1"/>
    </source>
</evidence>
<evidence type="ECO:0000313" key="3">
    <source>
        <dbReference type="Proteomes" id="UP000322667"/>
    </source>
</evidence>
<proteinExistence type="predicted"/>
<reference evidence="2 3" key="1">
    <citation type="submission" date="2019-07" db="EMBL/GenBank/DDBJ databases">
        <title>WGS assembly of Gossypium tomentosum.</title>
        <authorList>
            <person name="Chen Z.J."/>
            <person name="Sreedasyam A."/>
            <person name="Ando A."/>
            <person name="Song Q."/>
            <person name="De L."/>
            <person name="Hulse-Kemp A."/>
            <person name="Ding M."/>
            <person name="Ye W."/>
            <person name="Kirkbride R."/>
            <person name="Jenkins J."/>
            <person name="Plott C."/>
            <person name="Lovell J."/>
            <person name="Lin Y.-M."/>
            <person name="Vaughn R."/>
            <person name="Liu B."/>
            <person name="Li W."/>
            <person name="Simpson S."/>
            <person name="Scheffler B."/>
            <person name="Saski C."/>
            <person name="Grover C."/>
            <person name="Hu G."/>
            <person name="Conover J."/>
            <person name="Carlson J."/>
            <person name="Shu S."/>
            <person name="Boston L."/>
            <person name="Williams M."/>
            <person name="Peterson D."/>
            <person name="Mcgee K."/>
            <person name="Jones D."/>
            <person name="Wendel J."/>
            <person name="Stelly D."/>
            <person name="Grimwood J."/>
            <person name="Schmutz J."/>
        </authorList>
    </citation>
    <scope>NUCLEOTIDE SEQUENCE [LARGE SCALE GENOMIC DNA]</scope>
    <source>
        <strain evidence="2">7179.01</strain>
    </source>
</reference>
<name>A0A5D2HY88_GOSTO</name>
<gene>
    <name evidence="2" type="ORF">ES332_D13G176200v1</name>
</gene>
<dbReference type="AlphaFoldDB" id="A0A5D2HY88"/>
<dbReference type="EMBL" id="CM017635">
    <property type="protein sequence ID" value="TYH35187.1"/>
    <property type="molecule type" value="Genomic_DNA"/>
</dbReference>
<keyword evidence="3" id="KW-1185">Reference proteome</keyword>